<feature type="domain" description="Reverse transcriptase Ty1/copia-type" evidence="1">
    <location>
        <begin position="85"/>
        <end position="233"/>
    </location>
</feature>
<dbReference type="EMBL" id="BQNB010013186">
    <property type="protein sequence ID" value="GJT12896.1"/>
    <property type="molecule type" value="Genomic_DNA"/>
</dbReference>
<evidence type="ECO:0000313" key="3">
    <source>
        <dbReference type="Proteomes" id="UP001151760"/>
    </source>
</evidence>
<dbReference type="Pfam" id="PF07727">
    <property type="entry name" value="RVT_2"/>
    <property type="match status" value="1"/>
</dbReference>
<dbReference type="InterPro" id="IPR013103">
    <property type="entry name" value="RVT_2"/>
</dbReference>
<evidence type="ECO:0000313" key="2">
    <source>
        <dbReference type="EMBL" id="GJT12896.1"/>
    </source>
</evidence>
<sequence length="387" mass="44256">MKSSNEPERPYDEDGDTYIVKGNSWLTSDDCVNTVEDKVAAIATQIGDNVTSQGNVQNNLNGEDRPNDLETSLALRRFSRQRSLPSRYKVRLVAKGYNQREGIDYEETSSHVVKMVIVRCLIALFLKNNWHLYQLDVNNDFLYGDLNEEFYMELPPEYYDKNENKVSKLIKSLYGLKQAIRQWNEKFTTTLIENGFVQSKNDYSLYVKSKNGLLIAILVYVDDIVIIGNNETTTLRVLRYLKNAPGAGVQFNMGKGKSLYAYYAADWAKCPMVFSESEYGCLTYTTYELIWVVKISKDSEMDGLLPAHLYCDSNSTIQIVANPVFHEKTKHFEIDLHLVRENVSSCVIKTLKVAYANNIADIFTMGLSVSQHKFFCEKLGLINMFKP</sequence>
<evidence type="ECO:0000259" key="1">
    <source>
        <dbReference type="Pfam" id="PF07727"/>
    </source>
</evidence>
<proteinExistence type="predicted"/>
<dbReference type="InterPro" id="IPR043502">
    <property type="entry name" value="DNA/RNA_pol_sf"/>
</dbReference>
<gene>
    <name evidence="2" type="ORF">Tco_0859938</name>
</gene>
<name>A0ABQ5BE52_9ASTR</name>
<reference evidence="2" key="2">
    <citation type="submission" date="2022-01" db="EMBL/GenBank/DDBJ databases">
        <authorList>
            <person name="Yamashiro T."/>
            <person name="Shiraishi A."/>
            <person name="Satake H."/>
            <person name="Nakayama K."/>
        </authorList>
    </citation>
    <scope>NUCLEOTIDE SEQUENCE</scope>
</reference>
<organism evidence="2 3">
    <name type="scientific">Tanacetum coccineum</name>
    <dbReference type="NCBI Taxonomy" id="301880"/>
    <lineage>
        <taxon>Eukaryota</taxon>
        <taxon>Viridiplantae</taxon>
        <taxon>Streptophyta</taxon>
        <taxon>Embryophyta</taxon>
        <taxon>Tracheophyta</taxon>
        <taxon>Spermatophyta</taxon>
        <taxon>Magnoliopsida</taxon>
        <taxon>eudicotyledons</taxon>
        <taxon>Gunneridae</taxon>
        <taxon>Pentapetalae</taxon>
        <taxon>asterids</taxon>
        <taxon>campanulids</taxon>
        <taxon>Asterales</taxon>
        <taxon>Asteraceae</taxon>
        <taxon>Asteroideae</taxon>
        <taxon>Anthemideae</taxon>
        <taxon>Anthemidinae</taxon>
        <taxon>Tanacetum</taxon>
    </lineage>
</organism>
<dbReference type="SUPFAM" id="SSF56672">
    <property type="entry name" value="DNA/RNA polymerases"/>
    <property type="match status" value="1"/>
</dbReference>
<protein>
    <submittedName>
        <fullName evidence="2">Ribonuclease H-like domain-containing protein</fullName>
    </submittedName>
</protein>
<dbReference type="Proteomes" id="UP001151760">
    <property type="component" value="Unassembled WGS sequence"/>
</dbReference>
<reference evidence="2" key="1">
    <citation type="journal article" date="2022" name="Int. J. Mol. Sci.">
        <title>Draft Genome of Tanacetum Coccineum: Genomic Comparison of Closely Related Tanacetum-Family Plants.</title>
        <authorList>
            <person name="Yamashiro T."/>
            <person name="Shiraishi A."/>
            <person name="Nakayama K."/>
            <person name="Satake H."/>
        </authorList>
    </citation>
    <scope>NUCLEOTIDE SEQUENCE</scope>
</reference>
<accession>A0ABQ5BE52</accession>
<comment type="caution">
    <text evidence="2">The sequence shown here is derived from an EMBL/GenBank/DDBJ whole genome shotgun (WGS) entry which is preliminary data.</text>
</comment>
<dbReference type="PANTHER" id="PTHR11439:SF508">
    <property type="entry name" value="RNA-DIRECTED DNA POLYMERASE"/>
    <property type="match status" value="1"/>
</dbReference>
<keyword evidence="3" id="KW-1185">Reference proteome</keyword>
<dbReference type="CDD" id="cd09272">
    <property type="entry name" value="RNase_HI_RT_Ty1"/>
    <property type="match status" value="1"/>
</dbReference>
<dbReference type="PANTHER" id="PTHR11439">
    <property type="entry name" value="GAG-POL-RELATED RETROTRANSPOSON"/>
    <property type="match status" value="1"/>
</dbReference>